<reference evidence="1" key="1">
    <citation type="submission" date="2016-10" db="EMBL/GenBank/DDBJ databases">
        <authorList>
            <person name="de Groot N.N."/>
        </authorList>
    </citation>
    <scope>NUCLEOTIDE SEQUENCE</scope>
</reference>
<dbReference type="EMBL" id="FPHB01000016">
    <property type="protein sequence ID" value="SFV51516.1"/>
    <property type="molecule type" value="Genomic_DNA"/>
</dbReference>
<sequence length="118" mass="13843">MKIAIECRSILLQKALERFLSRYITLPKHSDIIIRDYRSDDPKSFYIATDKDADLIKPFSKSQLLLALESRYSKMEKRAESEVEAKSSANFEILQKRIEMLTEEYKNNILETIKAFYG</sequence>
<protein>
    <submittedName>
        <fullName evidence="1">JHP0747 family</fullName>
    </submittedName>
</protein>
<name>A0A1W1BD90_9ZZZZ</name>
<gene>
    <name evidence="1" type="ORF">MNB_SM-7-323</name>
</gene>
<dbReference type="AlphaFoldDB" id="A0A1W1BD90"/>
<proteinExistence type="predicted"/>
<evidence type="ECO:0000313" key="1">
    <source>
        <dbReference type="EMBL" id="SFV51516.1"/>
    </source>
</evidence>
<organism evidence="1">
    <name type="scientific">hydrothermal vent metagenome</name>
    <dbReference type="NCBI Taxonomy" id="652676"/>
    <lineage>
        <taxon>unclassified sequences</taxon>
        <taxon>metagenomes</taxon>
        <taxon>ecological metagenomes</taxon>
    </lineage>
</organism>
<accession>A0A1W1BD90</accession>